<dbReference type="Pfam" id="PF13469">
    <property type="entry name" value="Sulfotransfer_3"/>
    <property type="match status" value="1"/>
</dbReference>
<comment type="caution">
    <text evidence="1">The sequence shown here is derived from an EMBL/GenBank/DDBJ whole genome shotgun (WGS) entry which is preliminary data.</text>
</comment>
<organism evidence="1 2">
    <name type="scientific">Nitrospira defluvii</name>
    <dbReference type="NCBI Taxonomy" id="330214"/>
    <lineage>
        <taxon>Bacteria</taxon>
        <taxon>Pseudomonadati</taxon>
        <taxon>Nitrospirota</taxon>
        <taxon>Nitrospiria</taxon>
        <taxon>Nitrospirales</taxon>
        <taxon>Nitrospiraceae</taxon>
        <taxon>Nitrospira</taxon>
    </lineage>
</organism>
<sequence length="375" mass="42905">MLVGIFGAGRNGSSLLMRLLDGSPGLWIYPIELNYLRTFAPRTLKGAVKQTLAACAPMLPRQAVDAFEHRRRRLVGTWAAEQLQELKETYVDKLVQPIPVAEDPLQAIARRMTGDVLGDLEAYLDVIRSCYDERPLPSPPHLMFKSIEVSDLPRYGRLFPQMKFIHIMRHPYSNYSSLKRTDMVQKQKPFWYQGGDILRLQLESRWIPHAQFALQGLAAEPSRHHVVRYEDLCESPSRIVTDMCTWLGVAPPEEPTIQTVLGGKHLKALPSNPSLKGVDTPAQVVSDMAKQFGYDEILTERERQLILFRTFDLGCRLGYFSTADKAQVPGRFRLFLDWLAPDQWEYMNASSRPRLVRALLERRLYLCRKLLSPLA</sequence>
<keyword evidence="2" id="KW-1185">Reference proteome</keyword>
<evidence type="ECO:0008006" key="3">
    <source>
        <dbReference type="Google" id="ProtNLM"/>
    </source>
</evidence>
<dbReference type="SUPFAM" id="SSF52540">
    <property type="entry name" value="P-loop containing nucleoside triphosphate hydrolases"/>
    <property type="match status" value="1"/>
</dbReference>
<dbReference type="InterPro" id="IPR027417">
    <property type="entry name" value="P-loop_NTPase"/>
</dbReference>
<dbReference type="Proteomes" id="UP000675880">
    <property type="component" value="Unassembled WGS sequence"/>
</dbReference>
<name>A0ABN7MGW3_9BACT</name>
<accession>A0ABN7MGW3</accession>
<proteinExistence type="predicted"/>
<protein>
    <recommendedName>
        <fullName evidence="3">Sulfotransferase</fullName>
    </recommendedName>
</protein>
<dbReference type="Gene3D" id="3.40.50.300">
    <property type="entry name" value="P-loop containing nucleotide triphosphate hydrolases"/>
    <property type="match status" value="1"/>
</dbReference>
<dbReference type="RefSeq" id="WP_213044268.1">
    <property type="nucleotide sequence ID" value="NZ_CAJNBJ010000021.1"/>
</dbReference>
<evidence type="ECO:0000313" key="2">
    <source>
        <dbReference type="Proteomes" id="UP000675880"/>
    </source>
</evidence>
<dbReference type="EMBL" id="CAJNBJ010000021">
    <property type="protein sequence ID" value="CAE6801968.1"/>
    <property type="molecule type" value="Genomic_DNA"/>
</dbReference>
<reference evidence="1 2" key="1">
    <citation type="submission" date="2021-02" db="EMBL/GenBank/DDBJ databases">
        <authorList>
            <person name="Han P."/>
        </authorList>
    </citation>
    <scope>NUCLEOTIDE SEQUENCE [LARGE SCALE GENOMIC DNA]</scope>
    <source>
        <strain evidence="1">Candidatus Nitrospira sp. ZN2</strain>
    </source>
</reference>
<evidence type="ECO:0000313" key="1">
    <source>
        <dbReference type="EMBL" id="CAE6801968.1"/>
    </source>
</evidence>
<gene>
    <name evidence="1" type="ORF">NSPZN2_80108</name>
</gene>